<dbReference type="GO" id="GO:0008270">
    <property type="term" value="F:zinc ion binding"/>
    <property type="evidence" value="ECO:0007669"/>
    <property type="project" value="UniProtKB-KW"/>
</dbReference>
<evidence type="ECO:0000313" key="8">
    <source>
        <dbReference type="Proteomes" id="UP000298030"/>
    </source>
</evidence>
<evidence type="ECO:0000313" key="7">
    <source>
        <dbReference type="EMBL" id="TEB26315.1"/>
    </source>
</evidence>
<dbReference type="STRING" id="71717.A0A4Y7SWS4"/>
<protein>
    <recommendedName>
        <fullName evidence="6">FYVE-type domain-containing protein</fullName>
    </recommendedName>
</protein>
<proteinExistence type="predicted"/>
<feature type="compositionally biased region" description="Polar residues" evidence="5">
    <location>
        <begin position="139"/>
        <end position="151"/>
    </location>
</feature>
<evidence type="ECO:0000256" key="2">
    <source>
        <dbReference type="ARBA" id="ARBA00022771"/>
    </source>
</evidence>
<keyword evidence="8" id="KW-1185">Reference proteome</keyword>
<name>A0A4Y7SWS4_COPMI</name>
<feature type="compositionally biased region" description="Low complexity" evidence="5">
    <location>
        <begin position="152"/>
        <end position="163"/>
    </location>
</feature>
<dbReference type="OrthoDB" id="660555at2759"/>
<feature type="compositionally biased region" description="Low complexity" evidence="5">
    <location>
        <begin position="117"/>
        <end position="129"/>
    </location>
</feature>
<dbReference type="InterPro" id="IPR052113">
    <property type="entry name" value="FYVE-type_Zinc_Finger"/>
</dbReference>
<evidence type="ECO:0000256" key="3">
    <source>
        <dbReference type="ARBA" id="ARBA00022833"/>
    </source>
</evidence>
<dbReference type="InterPro" id="IPR017455">
    <property type="entry name" value="Znf_FYVE-rel"/>
</dbReference>
<keyword evidence="1" id="KW-0479">Metal-binding</keyword>
<comment type="caution">
    <text evidence="7">The sequence shown here is derived from an EMBL/GenBank/DDBJ whole genome shotgun (WGS) entry which is preliminary data.</text>
</comment>
<organism evidence="7 8">
    <name type="scientific">Coprinellus micaceus</name>
    <name type="common">Glistening ink-cap mushroom</name>
    <name type="synonym">Coprinus micaceus</name>
    <dbReference type="NCBI Taxonomy" id="71717"/>
    <lineage>
        <taxon>Eukaryota</taxon>
        <taxon>Fungi</taxon>
        <taxon>Dikarya</taxon>
        <taxon>Basidiomycota</taxon>
        <taxon>Agaricomycotina</taxon>
        <taxon>Agaricomycetes</taxon>
        <taxon>Agaricomycetidae</taxon>
        <taxon>Agaricales</taxon>
        <taxon>Agaricineae</taxon>
        <taxon>Psathyrellaceae</taxon>
        <taxon>Coprinellus</taxon>
    </lineage>
</organism>
<evidence type="ECO:0000259" key="6">
    <source>
        <dbReference type="PROSITE" id="PS50178"/>
    </source>
</evidence>
<dbReference type="SMART" id="SM00064">
    <property type="entry name" value="FYVE"/>
    <property type="match status" value="1"/>
</dbReference>
<gene>
    <name evidence="7" type="ORF">FA13DRAFT_1692380</name>
</gene>
<dbReference type="InterPro" id="IPR000306">
    <property type="entry name" value="Znf_FYVE"/>
</dbReference>
<dbReference type="PANTHER" id="PTHR39490">
    <property type="entry name" value="ARRESTIN DOMAIN-CONTAINING PROTEIN D"/>
    <property type="match status" value="1"/>
</dbReference>
<keyword evidence="2 4" id="KW-0863">Zinc-finger</keyword>
<evidence type="ECO:0000256" key="1">
    <source>
        <dbReference type="ARBA" id="ARBA00022723"/>
    </source>
</evidence>
<evidence type="ECO:0000256" key="4">
    <source>
        <dbReference type="PROSITE-ProRule" id="PRU00091"/>
    </source>
</evidence>
<dbReference type="Pfam" id="PF01363">
    <property type="entry name" value="FYVE"/>
    <property type="match status" value="1"/>
</dbReference>
<sequence length="273" mass="29964">MASLCAESSTPRANDHLAVLLPRHLWKPDSVSSACDNVYCRVPFSLFERRHHCRKCGGCFCHACTARSTPLLDTSNLPFVYPPRSHRIADYAGPDSPVLDARVCDDCFDQLRGVLSSRSSASTSPSSRTRSLRDRAPSPASTASLRSTHSNPSPLSHAPPARARPSHARSHPSSPNTLRAAPLPLCLEKSYGELDAYPLKRSSVLCKATGGGRWEPTPITVLDGYRKPVVGGKAPYEVMMEAEEEEERRRKANPVVVDGDFQYRWVVGARRGD</sequence>
<keyword evidence="3" id="KW-0862">Zinc</keyword>
<reference evidence="7 8" key="1">
    <citation type="journal article" date="2019" name="Nat. Ecol. Evol.">
        <title>Megaphylogeny resolves global patterns of mushroom evolution.</title>
        <authorList>
            <person name="Varga T."/>
            <person name="Krizsan K."/>
            <person name="Foldi C."/>
            <person name="Dima B."/>
            <person name="Sanchez-Garcia M."/>
            <person name="Sanchez-Ramirez S."/>
            <person name="Szollosi G.J."/>
            <person name="Szarkandi J.G."/>
            <person name="Papp V."/>
            <person name="Albert L."/>
            <person name="Andreopoulos W."/>
            <person name="Angelini C."/>
            <person name="Antonin V."/>
            <person name="Barry K.W."/>
            <person name="Bougher N.L."/>
            <person name="Buchanan P."/>
            <person name="Buyck B."/>
            <person name="Bense V."/>
            <person name="Catcheside P."/>
            <person name="Chovatia M."/>
            <person name="Cooper J."/>
            <person name="Damon W."/>
            <person name="Desjardin D."/>
            <person name="Finy P."/>
            <person name="Geml J."/>
            <person name="Haridas S."/>
            <person name="Hughes K."/>
            <person name="Justo A."/>
            <person name="Karasinski D."/>
            <person name="Kautmanova I."/>
            <person name="Kiss B."/>
            <person name="Kocsube S."/>
            <person name="Kotiranta H."/>
            <person name="LaButti K.M."/>
            <person name="Lechner B.E."/>
            <person name="Liimatainen K."/>
            <person name="Lipzen A."/>
            <person name="Lukacs Z."/>
            <person name="Mihaltcheva S."/>
            <person name="Morgado L.N."/>
            <person name="Niskanen T."/>
            <person name="Noordeloos M.E."/>
            <person name="Ohm R.A."/>
            <person name="Ortiz-Santana B."/>
            <person name="Ovrebo C."/>
            <person name="Racz N."/>
            <person name="Riley R."/>
            <person name="Savchenko A."/>
            <person name="Shiryaev A."/>
            <person name="Soop K."/>
            <person name="Spirin V."/>
            <person name="Szebenyi C."/>
            <person name="Tomsovsky M."/>
            <person name="Tulloss R.E."/>
            <person name="Uehling J."/>
            <person name="Grigoriev I.V."/>
            <person name="Vagvolgyi C."/>
            <person name="Papp T."/>
            <person name="Martin F.M."/>
            <person name="Miettinen O."/>
            <person name="Hibbett D.S."/>
            <person name="Nagy L.G."/>
        </authorList>
    </citation>
    <scope>NUCLEOTIDE SEQUENCE [LARGE SCALE GENOMIC DNA]</scope>
    <source>
        <strain evidence="7 8">FP101781</strain>
    </source>
</reference>
<feature type="region of interest" description="Disordered" evidence="5">
    <location>
        <begin position="117"/>
        <end position="180"/>
    </location>
</feature>
<feature type="domain" description="FYVE-type" evidence="6">
    <location>
        <begin position="40"/>
        <end position="112"/>
    </location>
</feature>
<dbReference type="PROSITE" id="PS50178">
    <property type="entry name" value="ZF_FYVE"/>
    <property type="match status" value="1"/>
</dbReference>
<dbReference type="SUPFAM" id="SSF57903">
    <property type="entry name" value="FYVE/PHD zinc finger"/>
    <property type="match status" value="1"/>
</dbReference>
<dbReference type="AlphaFoldDB" id="A0A4Y7SWS4"/>
<accession>A0A4Y7SWS4</accession>
<dbReference type="Gene3D" id="3.30.40.10">
    <property type="entry name" value="Zinc/RING finger domain, C3HC4 (zinc finger)"/>
    <property type="match status" value="1"/>
</dbReference>
<evidence type="ECO:0000256" key="5">
    <source>
        <dbReference type="SAM" id="MobiDB-lite"/>
    </source>
</evidence>
<dbReference type="EMBL" id="QPFP01000049">
    <property type="protein sequence ID" value="TEB26315.1"/>
    <property type="molecule type" value="Genomic_DNA"/>
</dbReference>
<dbReference type="InterPro" id="IPR011011">
    <property type="entry name" value="Znf_FYVE_PHD"/>
</dbReference>
<dbReference type="Proteomes" id="UP000298030">
    <property type="component" value="Unassembled WGS sequence"/>
</dbReference>
<dbReference type="PANTHER" id="PTHR39490:SF8">
    <property type="entry name" value="ZINC FINGER FYVE DOMAIN-CONTAINING PROTEIN 21"/>
    <property type="match status" value="1"/>
</dbReference>
<dbReference type="InterPro" id="IPR013083">
    <property type="entry name" value="Znf_RING/FYVE/PHD"/>
</dbReference>